<dbReference type="STRING" id="479433.Caci_6719"/>
<sequence length="663" mass="70694">MSARADLPRAEPSRADWEAEADRWLLTARKHAVHGGALICPPGPPSQSGPLSDGMEGFARSFLIAGARLGGGEDDPHGHAEWYAEGLAAAMDPAAAGFWPRAVGFEDWPRAGITQPAVEAANLAFGLALCREQVWDQLADSVREQLADWLAHHARLRVWQHNNWLLFPAVIEAFLESVGIPVEGGHGAENVERVESWYLGDGWYNDGPLAAPGRNLDHYNSWVFQPFLWQWYLLRADAAPQSRVERFRARLAEFASSYALLFGDDGAPVHLGRSLAYRHAVLGGLWTAGLAGADPLAPGVVRGIAGRTLDYFRRLGVDGAEAPSLGWGAREFLPAVQEYSGPGSAYFAGMGFLGLAAPASHPLWAASADPDEPAEESATIFRSATIFPALGWAVQHGRDDGIVRVVNHGSDHATSADDPGDPHYAKFAYSTRTAPGTGEAWSDRAWATGVDGHVALVDEWGRATRRGRIMRTAAGEGYVASWHVPRLGASGRELAGTRIVTASLVTSRYELRCHLVTAPVGWSLREGGHAVASDTEAEVAAAAESGSEGAVAWAVGDGVRSLVHGVYGYDSGAVARYRNANALGEHSAVPYLSGRLLRTESVHVALHVLDVGTDGGLGGGLGVADVVDVELLGAEVTARWAEGPTVTVDLGHLFWPWRTDATT</sequence>
<dbReference type="EMBL" id="CP001700">
    <property type="protein sequence ID" value="ACU75565.1"/>
    <property type="molecule type" value="Genomic_DNA"/>
</dbReference>
<reference evidence="2 3" key="1">
    <citation type="journal article" date="2009" name="Stand. Genomic Sci.">
        <title>Complete genome sequence of Catenulispora acidiphila type strain (ID 139908).</title>
        <authorList>
            <person name="Copeland A."/>
            <person name="Lapidus A."/>
            <person name="Glavina Del Rio T."/>
            <person name="Nolan M."/>
            <person name="Lucas S."/>
            <person name="Chen F."/>
            <person name="Tice H."/>
            <person name="Cheng J.F."/>
            <person name="Bruce D."/>
            <person name="Goodwin L."/>
            <person name="Pitluck S."/>
            <person name="Mikhailova N."/>
            <person name="Pati A."/>
            <person name="Ivanova N."/>
            <person name="Mavromatis K."/>
            <person name="Chen A."/>
            <person name="Palaniappan K."/>
            <person name="Chain P."/>
            <person name="Land M."/>
            <person name="Hauser L."/>
            <person name="Chang Y.J."/>
            <person name="Jeffries C.D."/>
            <person name="Chertkov O."/>
            <person name="Brettin T."/>
            <person name="Detter J.C."/>
            <person name="Han C."/>
            <person name="Ali Z."/>
            <person name="Tindall B.J."/>
            <person name="Goker M."/>
            <person name="Bristow J."/>
            <person name="Eisen J.A."/>
            <person name="Markowitz V."/>
            <person name="Hugenholtz P."/>
            <person name="Kyrpides N.C."/>
            <person name="Klenk H.P."/>
        </authorList>
    </citation>
    <scope>NUCLEOTIDE SEQUENCE [LARGE SCALE GENOMIC DNA]</scope>
    <source>
        <strain evidence="3">DSM 44928 / JCM 14897 / NBRC 102108 / NRRL B-24433 / ID139908</strain>
    </source>
</reference>
<dbReference type="InParanoid" id="C7Q072"/>
<dbReference type="Proteomes" id="UP000000851">
    <property type="component" value="Chromosome"/>
</dbReference>
<evidence type="ECO:0000259" key="1">
    <source>
        <dbReference type="Pfam" id="PF10022"/>
    </source>
</evidence>
<accession>C7Q072</accession>
<dbReference type="Pfam" id="PF10022">
    <property type="entry name" value="DUF2264"/>
    <property type="match status" value="1"/>
</dbReference>
<evidence type="ECO:0000313" key="2">
    <source>
        <dbReference type="EMBL" id="ACU75565.1"/>
    </source>
</evidence>
<dbReference type="PANTHER" id="PTHR35339">
    <property type="entry name" value="LINALOOL DEHYDRATASE_ISOMERASE DOMAIN-CONTAINING PROTEIN"/>
    <property type="match status" value="1"/>
</dbReference>
<dbReference type="PANTHER" id="PTHR35339:SF4">
    <property type="entry name" value="LINALOOL DEHYDRATASE_ISOMERASE DOMAIN-CONTAINING PROTEIN"/>
    <property type="match status" value="1"/>
</dbReference>
<protein>
    <recommendedName>
        <fullName evidence="1">DUF2264 domain-containing protein</fullName>
    </recommendedName>
</protein>
<dbReference type="eggNOG" id="COG4289">
    <property type="taxonomic scope" value="Bacteria"/>
</dbReference>
<dbReference type="AlphaFoldDB" id="C7Q072"/>
<organism evidence="2 3">
    <name type="scientific">Catenulispora acidiphila (strain DSM 44928 / JCM 14897 / NBRC 102108 / NRRL B-24433 / ID139908)</name>
    <dbReference type="NCBI Taxonomy" id="479433"/>
    <lineage>
        <taxon>Bacteria</taxon>
        <taxon>Bacillati</taxon>
        <taxon>Actinomycetota</taxon>
        <taxon>Actinomycetes</taxon>
        <taxon>Catenulisporales</taxon>
        <taxon>Catenulisporaceae</taxon>
        <taxon>Catenulispora</taxon>
    </lineage>
</organism>
<dbReference type="OrthoDB" id="9813465at2"/>
<name>C7Q072_CATAD</name>
<proteinExistence type="predicted"/>
<evidence type="ECO:0000313" key="3">
    <source>
        <dbReference type="Proteomes" id="UP000000851"/>
    </source>
</evidence>
<dbReference type="PIRSF" id="PIRSF014753">
    <property type="entry name" value="UCP014753"/>
    <property type="match status" value="1"/>
</dbReference>
<dbReference type="InterPro" id="IPR016624">
    <property type="entry name" value="UCP014753"/>
</dbReference>
<dbReference type="KEGG" id="cai:Caci_6719"/>
<keyword evidence="3" id="KW-1185">Reference proteome</keyword>
<dbReference type="InterPro" id="IPR049349">
    <property type="entry name" value="DUF2264_N"/>
</dbReference>
<dbReference type="HOGENOM" id="CLU_028269_0_0_11"/>
<gene>
    <name evidence="2" type="ordered locus">Caci_6719</name>
</gene>
<feature type="domain" description="DUF2264" evidence="1">
    <location>
        <begin position="13"/>
        <end position="369"/>
    </location>
</feature>
<dbReference type="RefSeq" id="WP_015795294.1">
    <property type="nucleotide sequence ID" value="NC_013131.1"/>
</dbReference>